<protein>
    <recommendedName>
        <fullName evidence="3">Recombinase XerD</fullName>
    </recommendedName>
</protein>
<reference evidence="2" key="1">
    <citation type="journal article" date="2019" name="Int. J. Syst. Evol. Microbiol.">
        <title>The Global Catalogue of Microorganisms (GCM) 10K type strain sequencing project: providing services to taxonomists for standard genome sequencing and annotation.</title>
        <authorList>
            <consortium name="The Broad Institute Genomics Platform"/>
            <consortium name="The Broad Institute Genome Sequencing Center for Infectious Disease"/>
            <person name="Wu L."/>
            <person name="Ma J."/>
        </authorList>
    </citation>
    <scope>NUCLEOTIDE SEQUENCE [LARGE SCALE GENOMIC DNA]</scope>
    <source>
        <strain evidence="2">JCM 12607</strain>
    </source>
</reference>
<dbReference type="EMBL" id="JBHTGL010000005">
    <property type="protein sequence ID" value="MFD0622061.1"/>
    <property type="molecule type" value="Genomic_DNA"/>
</dbReference>
<evidence type="ECO:0000313" key="1">
    <source>
        <dbReference type="EMBL" id="MFD0622061.1"/>
    </source>
</evidence>
<gene>
    <name evidence="1" type="ORF">ACFQ2K_03825</name>
</gene>
<dbReference type="Proteomes" id="UP001596915">
    <property type="component" value="Unassembled WGS sequence"/>
</dbReference>
<organism evidence="1 2">
    <name type="scientific">Streptomyces sanglieri</name>
    <dbReference type="NCBI Taxonomy" id="193460"/>
    <lineage>
        <taxon>Bacteria</taxon>
        <taxon>Bacillati</taxon>
        <taxon>Actinomycetota</taxon>
        <taxon>Actinomycetes</taxon>
        <taxon>Kitasatosporales</taxon>
        <taxon>Streptomycetaceae</taxon>
        <taxon>Streptomyces</taxon>
    </lineage>
</organism>
<comment type="caution">
    <text evidence="1">The sequence shown here is derived from an EMBL/GenBank/DDBJ whole genome shotgun (WGS) entry which is preliminary data.</text>
</comment>
<keyword evidence="2" id="KW-1185">Reference proteome</keyword>
<evidence type="ECO:0008006" key="3">
    <source>
        <dbReference type="Google" id="ProtNLM"/>
    </source>
</evidence>
<accession>A0ABW2WKL0</accession>
<name>A0ABW2WKL0_9ACTN</name>
<sequence>MIGRTADGSGLCATCCGTDAPATRCAGCGQTGDLFDNGQCPRCVLTERVRDLLSGDHNAVPDHLQAIADALTSAENPYPVLGWLRRSPSAKALAQLAGRAEPLTHELLDALPQSTTTRHVRSLLVVAGVLPERNEHLARLERWVTHTLPALPGHQAIVIRPFADWHVVRDARRRAARDRYSNAAASGDIKDIQAAIRFLTWLDEREQQLGSLNQEEFDYWLTSYPTQRVAIGSFIRWTAARRLTSPLELPKRGDAFAVNFQTADEYDQQLRRCLNDTKLPREVRIIGALVRLYALPVTKVTEITTDRFHQDDTGSYLTIDRHPVLLPPRLGQLIKDQIAQPRTTTRMSRALDEASPTCCPATSPTAPAIPAGWATC</sequence>
<evidence type="ECO:0000313" key="2">
    <source>
        <dbReference type="Proteomes" id="UP001596915"/>
    </source>
</evidence>
<proteinExistence type="predicted"/>